<feature type="transmembrane region" description="Helical" evidence="1">
    <location>
        <begin position="130"/>
        <end position="153"/>
    </location>
</feature>
<name>A0A2S3HKX2_9POAL</name>
<accession>A0A2S3HKX2</accession>
<sequence length="188" mass="18650">MGNTISSAAAPALCAAFTALELVNLLDPHRTGAGTRAADRAPALRVAVRAFLPLAAAGGFFTCVALIYRHLHHALAAAAAGAGNPRLPELVTFTLCASAGFLQFLLFVLQAPGGVDDGAARELGLAALRGLPPAATATFFLGILLIIVGHIRAGGEGGGGAVAGVLVKMAVGAAAGLVCLMALAVCFV</sequence>
<gene>
    <name evidence="2" type="ORF">PAHAL_4G290500</name>
</gene>
<feature type="transmembrane region" description="Helical" evidence="1">
    <location>
        <begin position="46"/>
        <end position="70"/>
    </location>
</feature>
<keyword evidence="1" id="KW-0472">Membrane</keyword>
<dbReference type="Proteomes" id="UP000243499">
    <property type="component" value="Chromosome 4"/>
</dbReference>
<reference evidence="2" key="1">
    <citation type="submission" date="2018-04" db="EMBL/GenBank/DDBJ databases">
        <title>WGS assembly of Panicum hallii.</title>
        <authorList>
            <person name="Lovell J."/>
            <person name="Jenkins J."/>
            <person name="Lowry D."/>
            <person name="Mamidi S."/>
            <person name="Sreedasyam A."/>
            <person name="Weng X."/>
            <person name="Barry K."/>
            <person name="Bonette J."/>
            <person name="Campitelli B."/>
            <person name="Daum C."/>
            <person name="Gordon S."/>
            <person name="Gould B."/>
            <person name="Lipzen A."/>
            <person name="Macqueen A."/>
            <person name="Palacio-Mejia J."/>
            <person name="Plott C."/>
            <person name="Shakirov E."/>
            <person name="Shu S."/>
            <person name="Yoshinaga Y."/>
            <person name="Zane M."/>
            <person name="Rokhsar D."/>
            <person name="Grimwood J."/>
            <person name="Schmutz J."/>
            <person name="Juenger T."/>
        </authorList>
    </citation>
    <scope>NUCLEOTIDE SEQUENCE [LARGE SCALE GENOMIC DNA]</scope>
    <source>
        <strain evidence="2">FIL2</strain>
    </source>
</reference>
<keyword evidence="1" id="KW-0812">Transmembrane</keyword>
<feature type="transmembrane region" description="Helical" evidence="1">
    <location>
        <begin position="90"/>
        <end position="109"/>
    </location>
</feature>
<proteinExistence type="predicted"/>
<feature type="transmembrane region" description="Helical" evidence="1">
    <location>
        <begin position="165"/>
        <end position="187"/>
    </location>
</feature>
<dbReference type="AlphaFoldDB" id="A0A2S3HKX2"/>
<keyword evidence="1" id="KW-1133">Transmembrane helix</keyword>
<protein>
    <submittedName>
        <fullName evidence="2">Uncharacterized protein</fullName>
    </submittedName>
</protein>
<organism evidence="2">
    <name type="scientific">Panicum hallii</name>
    <dbReference type="NCBI Taxonomy" id="206008"/>
    <lineage>
        <taxon>Eukaryota</taxon>
        <taxon>Viridiplantae</taxon>
        <taxon>Streptophyta</taxon>
        <taxon>Embryophyta</taxon>
        <taxon>Tracheophyta</taxon>
        <taxon>Spermatophyta</taxon>
        <taxon>Magnoliopsida</taxon>
        <taxon>Liliopsida</taxon>
        <taxon>Poales</taxon>
        <taxon>Poaceae</taxon>
        <taxon>PACMAD clade</taxon>
        <taxon>Panicoideae</taxon>
        <taxon>Panicodae</taxon>
        <taxon>Paniceae</taxon>
        <taxon>Panicinae</taxon>
        <taxon>Panicum</taxon>
        <taxon>Panicum sect. Panicum</taxon>
    </lineage>
</organism>
<evidence type="ECO:0000313" key="2">
    <source>
        <dbReference type="EMBL" id="PAN25289.1"/>
    </source>
</evidence>
<dbReference type="EMBL" id="CM008049">
    <property type="protein sequence ID" value="PAN25289.1"/>
    <property type="molecule type" value="Genomic_DNA"/>
</dbReference>
<evidence type="ECO:0000256" key="1">
    <source>
        <dbReference type="SAM" id="Phobius"/>
    </source>
</evidence>
<feature type="transmembrane region" description="Helical" evidence="1">
    <location>
        <begin position="6"/>
        <end position="26"/>
    </location>
</feature>
<dbReference type="Gramene" id="PAN25289">
    <property type="protein sequence ID" value="PAN25289"/>
    <property type="gene ID" value="PAHAL_4G290500"/>
</dbReference>